<reference evidence="2" key="1">
    <citation type="journal article" date="2012" name="Stand. Genomic Sci.">
        <title>Complete genome sequence of Halopiger xanaduensis type strain (SH-6(T)).</title>
        <authorList>
            <person name="Anderson I."/>
            <person name="Tindall B.J."/>
            <person name="Rohde M."/>
            <person name="Lucas S."/>
            <person name="Han J."/>
            <person name="Lapidus A."/>
            <person name="Cheng J.F."/>
            <person name="Goodwin L."/>
            <person name="Pitluck S."/>
            <person name="Peters L."/>
            <person name="Pati A."/>
            <person name="Mikhailova N."/>
            <person name="Pagani I."/>
            <person name="Teshima H."/>
            <person name="Han C."/>
            <person name="Tapia R."/>
            <person name="Land M."/>
            <person name="Woyke T."/>
            <person name="Klenk H.P."/>
            <person name="Kyrpides N."/>
            <person name="Ivanova N."/>
        </authorList>
    </citation>
    <scope>NUCLEOTIDE SEQUENCE [LARGE SCALE GENOMIC DNA]</scope>
    <source>
        <strain evidence="2">DSM 18323 / JCM 14033 / SH-6</strain>
        <plasmid evidence="2">Plasmid pHALXA02</plasmid>
    </source>
</reference>
<name>F8DEK7_HALXS</name>
<evidence type="ECO:0000313" key="2">
    <source>
        <dbReference type="Proteomes" id="UP000006794"/>
    </source>
</evidence>
<keyword evidence="2" id="KW-1185">Reference proteome</keyword>
<dbReference type="EMBL" id="CP002841">
    <property type="protein sequence ID" value="AEH39294.1"/>
    <property type="molecule type" value="Genomic_DNA"/>
</dbReference>
<organism evidence="1 2">
    <name type="scientific">Halopiger xanaduensis (strain DSM 18323 / JCM 14033 / SH-6)</name>
    <dbReference type="NCBI Taxonomy" id="797210"/>
    <lineage>
        <taxon>Archaea</taxon>
        <taxon>Methanobacteriati</taxon>
        <taxon>Methanobacteriota</taxon>
        <taxon>Stenosarchaea group</taxon>
        <taxon>Halobacteria</taxon>
        <taxon>Halobacteriales</taxon>
        <taxon>Natrialbaceae</taxon>
        <taxon>Halopiger</taxon>
    </lineage>
</organism>
<protein>
    <submittedName>
        <fullName evidence="1">Uncharacterized protein</fullName>
    </submittedName>
</protein>
<sequence length="157" mass="17892">MRYYPVDGALHIEEAADDLLFGWHTVAVYEGDDLESLVHNDRATFTDVLKTTMGTTTCEGIKFDIEFADLETHAKLFHCDTCDHRSIVPGSVDGDWPDCCDRLQRRNSPLINRNAVVDILPHRSRKRLEGTGHFYLDMHADLRETLDNEDEVTETPS</sequence>
<dbReference type="KEGG" id="hxa:Halxa_0041"/>
<geneLocation type="plasmid" evidence="1 2">
    <name>pHALXA02</name>
</geneLocation>
<gene>
    <name evidence="1" type="ordered locus">Halxa_0041</name>
</gene>
<dbReference type="Proteomes" id="UP000006794">
    <property type="component" value="Plasmid pHALXA02"/>
</dbReference>
<dbReference type="RefSeq" id="WP_013881835.1">
    <property type="nucleotide sequence ID" value="NC_015667.1"/>
</dbReference>
<accession>F8DEK7</accession>
<proteinExistence type="predicted"/>
<evidence type="ECO:0000313" key="1">
    <source>
        <dbReference type="EMBL" id="AEH39294.1"/>
    </source>
</evidence>
<dbReference type="HOGENOM" id="CLU_1673970_0_0_2"/>
<dbReference type="GeneID" id="10799384"/>
<dbReference type="AlphaFoldDB" id="F8DEK7"/>
<keyword evidence="1" id="KW-0614">Plasmid</keyword>